<feature type="region of interest" description="Disordered" evidence="1">
    <location>
        <begin position="174"/>
        <end position="210"/>
    </location>
</feature>
<evidence type="ECO:0000256" key="2">
    <source>
        <dbReference type="SAM" id="SignalP"/>
    </source>
</evidence>
<evidence type="ECO:0000313" key="5">
    <source>
        <dbReference type="EMBL" id="RHY85265.1"/>
    </source>
</evidence>
<feature type="signal peptide" evidence="2">
    <location>
        <begin position="1"/>
        <end position="24"/>
    </location>
</feature>
<keyword evidence="2" id="KW-0732">Signal</keyword>
<evidence type="ECO:0000313" key="8">
    <source>
        <dbReference type="Proteomes" id="UP000285712"/>
    </source>
</evidence>
<sequence>MGRRAFVVVLACVVVMMTWHPVSAWLHSKDINYDAVEKAWESGDMDDELKEDVDKMHKVKQAEERKKRPNFVGDVGIPQTMLVSMKESALDEFKASYPQIPEPTLSISNMWKEMLLNGGIDAEFFEVNETPLKVVVKIKRGWLAEDLVEFLVNQPQVDEVMWDFETYYPPGVDEKQREQEKQDAIKAAQAKQQKKKAAKGAKRKAIKTEL</sequence>
<dbReference type="VEuPathDB" id="FungiDB:H257_11305"/>
<proteinExistence type="predicted"/>
<accession>A0A397ANV4</accession>
<feature type="compositionally biased region" description="Basic residues" evidence="1">
    <location>
        <begin position="192"/>
        <end position="210"/>
    </location>
</feature>
<evidence type="ECO:0000313" key="3">
    <source>
        <dbReference type="EMBL" id="RHY07111.1"/>
    </source>
</evidence>
<evidence type="ECO:0000256" key="1">
    <source>
        <dbReference type="SAM" id="MobiDB-lite"/>
    </source>
</evidence>
<dbReference type="Pfam" id="PF10185">
    <property type="entry name" value="Mesd"/>
    <property type="match status" value="1"/>
</dbReference>
<dbReference type="EMBL" id="QUTA01007423">
    <property type="protein sequence ID" value="RHY07111.1"/>
    <property type="molecule type" value="Genomic_DNA"/>
</dbReference>
<dbReference type="Proteomes" id="UP000266239">
    <property type="component" value="Unassembled WGS sequence"/>
</dbReference>
<protein>
    <recommendedName>
        <fullName evidence="9">Selenoprotein F/M domain-containing protein</fullName>
    </recommendedName>
</protein>
<feature type="compositionally biased region" description="Basic and acidic residues" evidence="1">
    <location>
        <begin position="174"/>
        <end position="184"/>
    </location>
</feature>
<name>A0A397ANV4_APHAT</name>
<evidence type="ECO:0000313" key="6">
    <source>
        <dbReference type="Proteomes" id="UP000265427"/>
    </source>
</evidence>
<dbReference type="GO" id="GO:0006457">
    <property type="term" value="P:protein folding"/>
    <property type="evidence" value="ECO:0007669"/>
    <property type="project" value="InterPro"/>
</dbReference>
<dbReference type="Gene3D" id="3.30.70.260">
    <property type="match status" value="1"/>
</dbReference>
<gene>
    <name evidence="3" type="ORF">DYB25_012826</name>
    <name evidence="5" type="ORF">DYB35_013917</name>
    <name evidence="4" type="ORF">DYB36_007490</name>
</gene>
<organism evidence="3 7">
    <name type="scientific">Aphanomyces astaci</name>
    <name type="common">Crayfish plague agent</name>
    <dbReference type="NCBI Taxonomy" id="112090"/>
    <lineage>
        <taxon>Eukaryota</taxon>
        <taxon>Sar</taxon>
        <taxon>Stramenopiles</taxon>
        <taxon>Oomycota</taxon>
        <taxon>Saprolegniomycetes</taxon>
        <taxon>Saprolegniales</taxon>
        <taxon>Verrucalvaceae</taxon>
        <taxon>Aphanomyces</taxon>
    </lineage>
</organism>
<dbReference type="AlphaFoldDB" id="A0A397ANV4"/>
<evidence type="ECO:0000313" key="4">
    <source>
        <dbReference type="EMBL" id="RHY14660.1"/>
    </source>
</evidence>
<feature type="chain" id="PRO_5036074296" description="Selenoprotein F/M domain-containing protein" evidence="2">
    <location>
        <begin position="25"/>
        <end position="210"/>
    </location>
</feature>
<evidence type="ECO:0008006" key="9">
    <source>
        <dbReference type="Google" id="ProtNLM"/>
    </source>
</evidence>
<dbReference type="EMBL" id="QUTG01005621">
    <property type="protein sequence ID" value="RHY85265.1"/>
    <property type="molecule type" value="Genomic_DNA"/>
</dbReference>
<comment type="caution">
    <text evidence="3">The sequence shown here is derived from an EMBL/GenBank/DDBJ whole genome shotgun (WGS) entry which is preliminary data.</text>
</comment>
<dbReference type="Proteomes" id="UP000265427">
    <property type="component" value="Unassembled WGS sequence"/>
</dbReference>
<reference evidence="6 7" key="1">
    <citation type="submission" date="2018-08" db="EMBL/GenBank/DDBJ databases">
        <title>Aphanomyces genome sequencing and annotation.</title>
        <authorList>
            <person name="Minardi D."/>
            <person name="Oidtmann B."/>
            <person name="Van Der Giezen M."/>
            <person name="Studholme D.J."/>
        </authorList>
    </citation>
    <scope>NUCLEOTIDE SEQUENCE [LARGE SCALE GENOMIC DNA]</scope>
    <source>
        <strain evidence="4 6">Kv</strain>
        <strain evidence="5 8">Sv</strain>
        <strain evidence="3 7">Yx</strain>
    </source>
</reference>
<dbReference type="EMBL" id="QUSZ01004358">
    <property type="protein sequence ID" value="RHY14660.1"/>
    <property type="molecule type" value="Genomic_DNA"/>
</dbReference>
<dbReference type="Proteomes" id="UP000285712">
    <property type="component" value="Unassembled WGS sequence"/>
</dbReference>
<evidence type="ECO:0000313" key="7">
    <source>
        <dbReference type="Proteomes" id="UP000266239"/>
    </source>
</evidence>
<dbReference type="InterPro" id="IPR019330">
    <property type="entry name" value="MESD"/>
</dbReference>